<accession>A0A1M4N595</accession>
<evidence type="ECO:0000256" key="1">
    <source>
        <dbReference type="SAM" id="MobiDB-lite"/>
    </source>
</evidence>
<dbReference type="Pfam" id="PF13704">
    <property type="entry name" value="Glyco_tranf_2_4"/>
    <property type="match status" value="1"/>
</dbReference>
<dbReference type="RefSeq" id="WP_072708525.1">
    <property type="nucleotide sequence ID" value="NZ_FMJB01000064.1"/>
</dbReference>
<evidence type="ECO:0000313" key="3">
    <source>
        <dbReference type="Proteomes" id="UP000184085"/>
    </source>
</evidence>
<sequence>MQFERRRLQAASLPEVLATPDAPDALCCLIDGDQMTAYLRPELLRGRDPQAMFKVPVQVGGFKDSMTIQCPAVDGVVGDAPETEFFAGKRCVVAIRNDERPAILREWLEHLVQHHGLEAALILDRAEPAKADRDSLQIEAEIAGSKRLRDLKVMMLSADVPLGHPELGHEAHPMNAPDAPGKDRMDHPEADPWHSPILFGSFYEFARQMYLERARCVLALDPLDLLPAPDGRHPNVFDAAEAQPGTYVQLVGHRAYPWAIRPNALPEFADHICLRFDEGAGHGRWCYAPQPDQAAVWRWRRVVGVPARQDLIRFYRCMALRYGEETGGGQQVSRLVPKSSLVESDFLLNIAEAAGHKPRRLPDAQTRKDNQRRNDVAIVTTMKNEGPFILEWLAYHRVIGVEKFLVFTNDCTDGTDTFFDLLQRKGIVEHRENPFREMDLKPQHAALAAAEKEPIMKNAAWCICMDVDEYINVHVGDGTLGALFKALPDANMISLTWRLYGNADVHEFDPSPIIGQFDRCAPEMARKPHQAWGFKTLFRNIGLFKKMGVHRPKGLKPQLVDQINWVNGSGKPMPEKEYRTAWRSTASTVGYDMVSLNHYAVRSAESFLVKRDRGRVNHVDRDQGLAYWFRMNNNYEENRSIMRMIPRVEAEMARLLEDPEIRAAHEHCIAEHRAHIDRLMATENYRKFYGDITGERMERLSRMHLHFGSAVFHTGPDCVPDEVVFKDQPADFFFTVEEMEGEQEF</sequence>
<evidence type="ECO:0000313" key="2">
    <source>
        <dbReference type="EMBL" id="SCM69194.1"/>
    </source>
</evidence>
<feature type="region of interest" description="Disordered" evidence="1">
    <location>
        <begin position="166"/>
        <end position="187"/>
    </location>
</feature>
<name>A0A1M4N595_9RHOB</name>
<reference evidence="3" key="1">
    <citation type="submission" date="2016-09" db="EMBL/GenBank/DDBJ databases">
        <authorList>
            <person name="Wibberg D."/>
        </authorList>
    </citation>
    <scope>NUCLEOTIDE SEQUENCE [LARGE SCALE GENOMIC DNA]</scope>
</reference>
<gene>
    <name evidence="2" type="ORF">KARMA_3428</name>
</gene>
<keyword evidence="3" id="KW-1185">Reference proteome</keyword>
<dbReference type="AlphaFoldDB" id="A0A1M4N595"/>
<proteinExistence type="predicted"/>
<evidence type="ECO:0008006" key="4">
    <source>
        <dbReference type="Google" id="ProtNLM"/>
    </source>
</evidence>
<protein>
    <recommendedName>
        <fullName evidence="4">Glycosyl transferase family 2</fullName>
    </recommendedName>
</protein>
<dbReference type="Proteomes" id="UP000184085">
    <property type="component" value="Unassembled WGS sequence"/>
</dbReference>
<organism evidence="2 3">
    <name type="scientific">Donghicola eburneus</name>
    <dbReference type="NCBI Taxonomy" id="393278"/>
    <lineage>
        <taxon>Bacteria</taxon>
        <taxon>Pseudomonadati</taxon>
        <taxon>Pseudomonadota</taxon>
        <taxon>Alphaproteobacteria</taxon>
        <taxon>Rhodobacterales</taxon>
        <taxon>Roseobacteraceae</taxon>
        <taxon>Donghicola</taxon>
    </lineage>
</organism>
<dbReference type="EMBL" id="FMJB01000064">
    <property type="protein sequence ID" value="SCM69194.1"/>
    <property type="molecule type" value="Genomic_DNA"/>
</dbReference>